<protein>
    <submittedName>
        <fullName evidence="1">Uncharacterized protein</fullName>
    </submittedName>
</protein>
<evidence type="ECO:0000313" key="1">
    <source>
        <dbReference type="EMBL" id="KAG8538528.1"/>
    </source>
</evidence>
<comment type="caution">
    <text evidence="1">The sequence shown here is derived from an EMBL/GenBank/DDBJ whole genome shotgun (WGS) entry which is preliminary data.</text>
</comment>
<gene>
    <name evidence="1" type="ORF">GDO81_022480</name>
</gene>
<organism evidence="1 2">
    <name type="scientific">Engystomops pustulosus</name>
    <name type="common">Tungara frog</name>
    <name type="synonym">Physalaemus pustulosus</name>
    <dbReference type="NCBI Taxonomy" id="76066"/>
    <lineage>
        <taxon>Eukaryota</taxon>
        <taxon>Metazoa</taxon>
        <taxon>Chordata</taxon>
        <taxon>Craniata</taxon>
        <taxon>Vertebrata</taxon>
        <taxon>Euteleostomi</taxon>
        <taxon>Amphibia</taxon>
        <taxon>Batrachia</taxon>
        <taxon>Anura</taxon>
        <taxon>Neobatrachia</taxon>
        <taxon>Hyloidea</taxon>
        <taxon>Leptodactylidae</taxon>
        <taxon>Leiuperinae</taxon>
        <taxon>Engystomops</taxon>
    </lineage>
</organism>
<dbReference type="EMBL" id="WNYA01020392">
    <property type="protein sequence ID" value="KAG8538528.1"/>
    <property type="molecule type" value="Genomic_DNA"/>
</dbReference>
<name>A0AAV6YXP6_ENGPU</name>
<keyword evidence="2" id="KW-1185">Reference proteome</keyword>
<sequence length="79" mass="9303">MQMFVFMKYFITDLLSFPYKVDVHQEATAIIPTLQFHLKIQDGKRCVQMVRPVSRKASNFYTPCSCSIVPFPLYRELTH</sequence>
<dbReference type="AlphaFoldDB" id="A0AAV6YXP6"/>
<dbReference type="Proteomes" id="UP000824782">
    <property type="component" value="Unassembled WGS sequence"/>
</dbReference>
<evidence type="ECO:0000313" key="2">
    <source>
        <dbReference type="Proteomes" id="UP000824782"/>
    </source>
</evidence>
<accession>A0AAV6YXP6</accession>
<reference evidence="1" key="1">
    <citation type="thesis" date="2020" institute="ProQuest LLC" country="789 East Eisenhower Parkway, Ann Arbor, MI, USA">
        <title>Comparative Genomics and Chromosome Evolution.</title>
        <authorList>
            <person name="Mudd A.B."/>
        </authorList>
    </citation>
    <scope>NUCLEOTIDE SEQUENCE</scope>
    <source>
        <strain evidence="1">237g6f4</strain>
        <tissue evidence="1">Blood</tissue>
    </source>
</reference>
<proteinExistence type="predicted"/>